<dbReference type="EMBL" id="JASPKZ010007482">
    <property type="protein sequence ID" value="KAJ9584018.1"/>
    <property type="molecule type" value="Genomic_DNA"/>
</dbReference>
<dbReference type="Proteomes" id="UP001233999">
    <property type="component" value="Unassembled WGS sequence"/>
</dbReference>
<reference evidence="2" key="1">
    <citation type="journal article" date="2023" name="IScience">
        <title>Live-bearing cockroach genome reveals convergent evolutionary mechanisms linked to viviparity in insects and beyond.</title>
        <authorList>
            <person name="Fouks B."/>
            <person name="Harrison M.C."/>
            <person name="Mikhailova A.A."/>
            <person name="Marchal E."/>
            <person name="English S."/>
            <person name="Carruthers M."/>
            <person name="Jennings E.C."/>
            <person name="Chiamaka E.L."/>
            <person name="Frigard R.A."/>
            <person name="Pippel M."/>
            <person name="Attardo G.M."/>
            <person name="Benoit J.B."/>
            <person name="Bornberg-Bauer E."/>
            <person name="Tobe S.S."/>
        </authorList>
    </citation>
    <scope>NUCLEOTIDE SEQUENCE</scope>
    <source>
        <strain evidence="2">Stay&amp;Tobe</strain>
    </source>
</reference>
<gene>
    <name evidence="2" type="ORF">L9F63_021647</name>
</gene>
<keyword evidence="1" id="KW-0732">Signal</keyword>
<feature type="non-terminal residue" evidence="2">
    <location>
        <position position="374"/>
    </location>
</feature>
<keyword evidence="3" id="KW-1185">Reference proteome</keyword>
<evidence type="ECO:0000313" key="3">
    <source>
        <dbReference type="Proteomes" id="UP001233999"/>
    </source>
</evidence>
<evidence type="ECO:0000256" key="1">
    <source>
        <dbReference type="SAM" id="SignalP"/>
    </source>
</evidence>
<comment type="caution">
    <text evidence="2">The sequence shown here is derived from an EMBL/GenBank/DDBJ whole genome shotgun (WGS) entry which is preliminary data.</text>
</comment>
<name>A0AAD7ZQI3_DIPPU</name>
<feature type="chain" id="PRO_5042019073" description="SEFIR domain-containing protein" evidence="1">
    <location>
        <begin position="20"/>
        <end position="374"/>
    </location>
</feature>
<evidence type="ECO:0000313" key="2">
    <source>
        <dbReference type="EMBL" id="KAJ9584018.1"/>
    </source>
</evidence>
<protein>
    <recommendedName>
        <fullName evidence="4">SEFIR domain-containing protein</fullName>
    </recommendedName>
</protein>
<feature type="signal peptide" evidence="1">
    <location>
        <begin position="1"/>
        <end position="19"/>
    </location>
</feature>
<dbReference type="Gene3D" id="3.40.50.11530">
    <property type="match status" value="1"/>
</dbReference>
<dbReference type="AlphaFoldDB" id="A0AAD7ZQI3"/>
<reference evidence="2" key="2">
    <citation type="submission" date="2023-05" db="EMBL/GenBank/DDBJ databases">
        <authorList>
            <person name="Fouks B."/>
        </authorList>
    </citation>
    <scope>NUCLEOTIDE SEQUENCE</scope>
    <source>
        <strain evidence="2">Stay&amp;Tobe</strain>
        <tissue evidence="2">Testes</tissue>
    </source>
</reference>
<organism evidence="2 3">
    <name type="scientific">Diploptera punctata</name>
    <name type="common">Pacific beetle cockroach</name>
    <dbReference type="NCBI Taxonomy" id="6984"/>
    <lineage>
        <taxon>Eukaryota</taxon>
        <taxon>Metazoa</taxon>
        <taxon>Ecdysozoa</taxon>
        <taxon>Arthropoda</taxon>
        <taxon>Hexapoda</taxon>
        <taxon>Insecta</taxon>
        <taxon>Pterygota</taxon>
        <taxon>Neoptera</taxon>
        <taxon>Polyneoptera</taxon>
        <taxon>Dictyoptera</taxon>
        <taxon>Blattodea</taxon>
        <taxon>Blaberoidea</taxon>
        <taxon>Blaberidae</taxon>
        <taxon>Diplopterinae</taxon>
        <taxon>Diploptera</taxon>
    </lineage>
</organism>
<accession>A0AAD7ZQI3</accession>
<feature type="non-terminal residue" evidence="2">
    <location>
        <position position="1"/>
    </location>
</feature>
<sequence>GSCYLLSWFRLYLSFICSSQDIRIRGGGLDSGYQDDESTRKCDNFTTISDGMENIVVNDCRKQFEVGNLGSQSYIYTTAVKLIGKYSIAIIKSLQSCVTFQLPSMNSDELIYVWLLLPYWSWESSNESIRIYGGGKCQKLHPKTFLRNSQHQPVPPEDNPIDWVMIRESWKNVPHSKKLLLLYSRDSPAFMKFQSLSPLSRFIGPPIEVLDIFEWEETEDASRNITGWLTRYIVNSDVKIVIIVSEGAMIRQKALLDNIKLELKKPHFLDPVFTQALQLLHDPNLGNDYSRIFPVRFDDFTCNTAKLSLIVPLRCYVLLRDLGKLIFELRNSSAPGEPDLEDIRSHCSDEVDMLETAITNTKVFYRENAHYFSN</sequence>
<evidence type="ECO:0008006" key="4">
    <source>
        <dbReference type="Google" id="ProtNLM"/>
    </source>
</evidence>
<proteinExistence type="predicted"/>